<dbReference type="RefSeq" id="WP_202958152.1">
    <property type="nucleotide sequence ID" value="NZ_JAPCID010000044.1"/>
</dbReference>
<dbReference type="InterPro" id="IPR020904">
    <property type="entry name" value="Sc_DH/Rdtase_CS"/>
</dbReference>
<dbReference type="EMBL" id="JAPCID010000044">
    <property type="protein sequence ID" value="MDA0140767.1"/>
    <property type="molecule type" value="Genomic_DNA"/>
</dbReference>
<evidence type="ECO:0000313" key="2">
    <source>
        <dbReference type="EMBL" id="MDA0140767.1"/>
    </source>
</evidence>
<dbReference type="Proteomes" id="UP001147700">
    <property type="component" value="Unassembled WGS sequence"/>
</dbReference>
<dbReference type="InterPro" id="IPR036291">
    <property type="entry name" value="NAD(P)-bd_dom_sf"/>
</dbReference>
<dbReference type="PRINTS" id="PR00081">
    <property type="entry name" value="GDHRDH"/>
</dbReference>
<dbReference type="PROSITE" id="PS00061">
    <property type="entry name" value="ADH_SHORT"/>
    <property type="match status" value="1"/>
</dbReference>
<protein>
    <submittedName>
        <fullName evidence="2">SDR family oxidoreductase</fullName>
    </submittedName>
</protein>
<dbReference type="SUPFAM" id="SSF51735">
    <property type="entry name" value="NAD(P)-binding Rossmann-fold domains"/>
    <property type="match status" value="1"/>
</dbReference>
<comment type="similarity">
    <text evidence="1">Belongs to the short-chain dehydrogenases/reductases (SDR) family.</text>
</comment>
<dbReference type="CDD" id="cd05233">
    <property type="entry name" value="SDR_c"/>
    <property type="match status" value="1"/>
</dbReference>
<name>A0ABT4RQC5_9ACTN</name>
<dbReference type="InterPro" id="IPR002347">
    <property type="entry name" value="SDR_fam"/>
</dbReference>
<sequence>MSGRYAGRTAVILGGTHGMGEATAALLRAEGASALVTGRRAGDVHVDLTRLADLDALAEAVRERFGQIDLLHVNAGYAQLEPPEAVTESSYDRTFDVNTKGAFFAVQKLAPLVRDGGAIVFTSSVADQGGSPEMIVYGAAKAAARSMVAGFAAALAPRGIRVNAVSPGFIDTPSYGIEGISDEDRAAFHAVGDAVTPMRRHGTAEEVARAVVFLAFEATFTTGARLAVDGGLGEALDVPAAA</sequence>
<dbReference type="PANTHER" id="PTHR43975:SF2">
    <property type="entry name" value="EG:BACR7A4.14 PROTEIN-RELATED"/>
    <property type="match status" value="1"/>
</dbReference>
<organism evidence="2 3">
    <name type="scientific">Solirubrobacter deserti</name>
    <dbReference type="NCBI Taxonomy" id="2282478"/>
    <lineage>
        <taxon>Bacteria</taxon>
        <taxon>Bacillati</taxon>
        <taxon>Actinomycetota</taxon>
        <taxon>Thermoleophilia</taxon>
        <taxon>Solirubrobacterales</taxon>
        <taxon>Solirubrobacteraceae</taxon>
        <taxon>Solirubrobacter</taxon>
    </lineage>
</organism>
<reference evidence="2" key="1">
    <citation type="submission" date="2022-10" db="EMBL/GenBank/DDBJ databases">
        <title>The WGS of Solirubrobacter sp. CPCC 204708.</title>
        <authorList>
            <person name="Jiang Z."/>
        </authorList>
    </citation>
    <scope>NUCLEOTIDE SEQUENCE</scope>
    <source>
        <strain evidence="2">CPCC 204708</strain>
    </source>
</reference>
<gene>
    <name evidence="2" type="ORF">OJ962_24940</name>
</gene>
<dbReference type="PANTHER" id="PTHR43975">
    <property type="entry name" value="ZGC:101858"/>
    <property type="match status" value="1"/>
</dbReference>
<evidence type="ECO:0000256" key="1">
    <source>
        <dbReference type="ARBA" id="ARBA00006484"/>
    </source>
</evidence>
<evidence type="ECO:0000313" key="3">
    <source>
        <dbReference type="Proteomes" id="UP001147700"/>
    </source>
</evidence>
<comment type="caution">
    <text evidence="2">The sequence shown here is derived from an EMBL/GenBank/DDBJ whole genome shotgun (WGS) entry which is preliminary data.</text>
</comment>
<dbReference type="Pfam" id="PF13561">
    <property type="entry name" value="adh_short_C2"/>
    <property type="match status" value="1"/>
</dbReference>
<keyword evidence="3" id="KW-1185">Reference proteome</keyword>
<accession>A0ABT4RQC5</accession>
<proteinExistence type="inferred from homology"/>
<dbReference type="Gene3D" id="3.40.50.720">
    <property type="entry name" value="NAD(P)-binding Rossmann-like Domain"/>
    <property type="match status" value="1"/>
</dbReference>